<reference evidence="2 3" key="2">
    <citation type="journal article" date="2017" name="Genome Announc.">
        <title>Draft genome sequence of Aquitalea magnusonii strain H3, a plant growth-promoting bacterium of duckweed Lemna minor.</title>
        <authorList>
            <person name="Ishizawa H."/>
            <person name="Kuroda M."/>
            <person name="Ike M."/>
        </authorList>
    </citation>
    <scope>NUCLEOTIDE SEQUENCE [LARGE SCALE GENOMIC DNA]</scope>
    <source>
        <strain evidence="2 3">H3</strain>
    </source>
</reference>
<evidence type="ECO:0000259" key="1">
    <source>
        <dbReference type="Pfam" id="PF07987"/>
    </source>
</evidence>
<accession>A0A3G9GNA7</accession>
<dbReference type="Gene3D" id="2.60.40.2230">
    <property type="entry name" value="Uncharacterised protein YcnI-like PF07987, DUF1775"/>
    <property type="match status" value="1"/>
</dbReference>
<reference evidence="3" key="1">
    <citation type="journal article" date="2017" name="Biotechnol. Biofuels">
        <title>Evaluation of environmental bacterial communities as a factor affecting the growth of duckweed Lemna minor.</title>
        <authorList>
            <person name="Ishizawa H."/>
            <person name="Kuroda M."/>
            <person name="Morikawa M."/>
            <person name="Ike M."/>
        </authorList>
    </citation>
    <scope>NUCLEOTIDE SEQUENCE [LARGE SCALE GENOMIC DNA]</scope>
    <source>
        <strain evidence="3">H3</strain>
    </source>
</reference>
<dbReference type="EMBL" id="AP018823">
    <property type="protein sequence ID" value="BBF87371.1"/>
    <property type="molecule type" value="Genomic_DNA"/>
</dbReference>
<proteinExistence type="predicted"/>
<dbReference type="CDD" id="cd08545">
    <property type="entry name" value="YcnI_like"/>
    <property type="match status" value="1"/>
</dbReference>
<organism evidence="2 3">
    <name type="scientific">Aquitalea magnusonii</name>
    <dbReference type="NCBI Taxonomy" id="332411"/>
    <lineage>
        <taxon>Bacteria</taxon>
        <taxon>Pseudomonadati</taxon>
        <taxon>Pseudomonadota</taxon>
        <taxon>Betaproteobacteria</taxon>
        <taxon>Neisseriales</taxon>
        <taxon>Chromobacteriaceae</taxon>
        <taxon>Aquitalea</taxon>
    </lineage>
</organism>
<evidence type="ECO:0000313" key="2">
    <source>
        <dbReference type="EMBL" id="BBF87371.1"/>
    </source>
</evidence>
<dbReference type="KEGG" id="amah:DLM_3787"/>
<gene>
    <name evidence="2" type="ORF">DLM_3787</name>
</gene>
<sequence>MPQPAHRGSHGCDKMSQGAVMDFPYNPWLITVLIQESSMQKLALLALLLAASAQAHVTLETPTAASGSYYKAVLKVGHGCDGSPTTGISVELPAGAQLARPMPKAGWQVQVEKSAVTPFDNHGTLVKQDVSRISWSGGNLPADFYDEFVFQTRIAAQPGKLFFKVKQQCAQGSTNWVEIPAEGQDGHSLKSPAAVLQVTAPGEAHHH</sequence>
<protein>
    <submittedName>
        <fullName evidence="2">Bacterial analog of Cox17 protein</fullName>
    </submittedName>
</protein>
<dbReference type="Proteomes" id="UP000198290">
    <property type="component" value="Chromosome"/>
</dbReference>
<name>A0A3G9GNA7_9NEIS</name>
<dbReference type="InterPro" id="IPR012533">
    <property type="entry name" value="YcnI-copper_dom"/>
</dbReference>
<dbReference type="STRING" id="332411.VI06_05845"/>
<feature type="domain" description="YncI copper-binding" evidence="1">
    <location>
        <begin position="56"/>
        <end position="198"/>
    </location>
</feature>
<reference evidence="3" key="3">
    <citation type="journal article" date="2017" name="Plant Physiol. Biochem.">
        <title>Differential oxidative and antioxidative response of duckweed Lemna minor toward plant growth promoting/inhibiting bacteria.</title>
        <authorList>
            <person name="Ishizawa H."/>
            <person name="Kuroda M."/>
            <person name="Morikawa M."/>
            <person name="Ike M."/>
        </authorList>
    </citation>
    <scope>NUCLEOTIDE SEQUENCE [LARGE SCALE GENOMIC DNA]</scope>
    <source>
        <strain evidence="3">H3</strain>
    </source>
</reference>
<dbReference type="InterPro" id="IPR038507">
    <property type="entry name" value="YcnI-like_sf"/>
</dbReference>
<evidence type="ECO:0000313" key="3">
    <source>
        <dbReference type="Proteomes" id="UP000198290"/>
    </source>
</evidence>
<dbReference type="AlphaFoldDB" id="A0A3G9GNA7"/>
<keyword evidence="3" id="KW-1185">Reference proteome</keyword>
<dbReference type="Pfam" id="PF07987">
    <property type="entry name" value="DUF1775"/>
    <property type="match status" value="1"/>
</dbReference>